<evidence type="ECO:0000313" key="1">
    <source>
        <dbReference type="EMBL" id="KKN77686.1"/>
    </source>
</evidence>
<protein>
    <submittedName>
        <fullName evidence="1">Uncharacterized protein</fullName>
    </submittedName>
</protein>
<dbReference type="PROSITE" id="PS51257">
    <property type="entry name" value="PROKAR_LIPOPROTEIN"/>
    <property type="match status" value="1"/>
</dbReference>
<gene>
    <name evidence="1" type="ORF">LCGC14_0358120</name>
</gene>
<proteinExistence type="predicted"/>
<name>A0A0F9VW43_9ZZZZ</name>
<dbReference type="AlphaFoldDB" id="A0A0F9VW43"/>
<organism evidence="1">
    <name type="scientific">marine sediment metagenome</name>
    <dbReference type="NCBI Taxonomy" id="412755"/>
    <lineage>
        <taxon>unclassified sequences</taxon>
        <taxon>metagenomes</taxon>
        <taxon>ecological metagenomes</taxon>
    </lineage>
</organism>
<sequence length="62" mass="6698">MNDMKYLGIVIFSAGCVFGRDVGPISIEEAQAIKDAVKKEADVQDGYIEVTLGPNREPSVVL</sequence>
<reference evidence="1" key="1">
    <citation type="journal article" date="2015" name="Nature">
        <title>Complex archaea that bridge the gap between prokaryotes and eukaryotes.</title>
        <authorList>
            <person name="Spang A."/>
            <person name="Saw J.H."/>
            <person name="Jorgensen S.L."/>
            <person name="Zaremba-Niedzwiedzka K."/>
            <person name="Martijn J."/>
            <person name="Lind A.E."/>
            <person name="van Eijk R."/>
            <person name="Schleper C."/>
            <person name="Guy L."/>
            <person name="Ettema T.J."/>
        </authorList>
    </citation>
    <scope>NUCLEOTIDE SEQUENCE</scope>
</reference>
<accession>A0A0F9VW43</accession>
<dbReference type="EMBL" id="LAZR01000275">
    <property type="protein sequence ID" value="KKN77686.1"/>
    <property type="molecule type" value="Genomic_DNA"/>
</dbReference>
<comment type="caution">
    <text evidence="1">The sequence shown here is derived from an EMBL/GenBank/DDBJ whole genome shotgun (WGS) entry which is preliminary data.</text>
</comment>